<proteinExistence type="predicted"/>
<evidence type="ECO:0000313" key="2">
    <source>
        <dbReference type="EMBL" id="UWM54377.1"/>
    </source>
</evidence>
<dbReference type="RefSeq" id="WP_260593397.1">
    <property type="nucleotide sequence ID" value="NZ_CP104003.1"/>
</dbReference>
<dbReference type="Gene3D" id="6.10.250.550">
    <property type="match status" value="1"/>
</dbReference>
<protein>
    <submittedName>
        <fullName evidence="2">DHHA1 domain-containing protein</fullName>
    </submittedName>
</protein>
<dbReference type="AlphaFoldDB" id="A0A9E7UAT2"/>
<dbReference type="Gene3D" id="3.10.310.40">
    <property type="match status" value="1"/>
</dbReference>
<dbReference type="Proteomes" id="UP001057580">
    <property type="component" value="Chromosome"/>
</dbReference>
<keyword evidence="3" id="KW-1185">Reference proteome</keyword>
<name>A0A9E7UAT2_9EURY</name>
<sequence>MTTSRDWDAGAFETDADDSADTARRALLNSTTDVANVPLEEVPEQFGRLQDRVAEQEKLNAELRATAARAWWRGLEAGRKRAEDGHDSPIYLADPPEADHEIARQVAIQAVEHDRGVVVAVGREDGSVSVGVGGNLSDTVSAIEVAREVLAPLDGSAGGSDELANGGGSDPEAILASAREVVDRLRVEHGAGQV</sequence>
<dbReference type="GeneID" id="74944745"/>
<dbReference type="KEGG" id="ssai:N0B31_19945"/>
<accession>A0A9E7UAT2</accession>
<reference evidence="2" key="1">
    <citation type="submission" date="2022-09" db="EMBL/GenBank/DDBJ databases">
        <title>Diverse halophilic archaea isolated from saline environments.</title>
        <authorList>
            <person name="Cui H.-L."/>
        </authorList>
    </citation>
    <scope>NUCLEOTIDE SEQUENCE</scope>
    <source>
        <strain evidence="2">ZS-35-S2</strain>
    </source>
</reference>
<organism evidence="2 3">
    <name type="scientific">Salinirubellus salinus</name>
    <dbReference type="NCBI Taxonomy" id="1364945"/>
    <lineage>
        <taxon>Archaea</taxon>
        <taxon>Methanobacteriati</taxon>
        <taxon>Methanobacteriota</taxon>
        <taxon>Stenosarchaea group</taxon>
        <taxon>Halobacteria</taxon>
        <taxon>Halobacteriales</taxon>
        <taxon>Natronomonadaceae</taxon>
        <taxon>Salinirubellus</taxon>
    </lineage>
</organism>
<dbReference type="Pfam" id="PF02272">
    <property type="entry name" value="DHHA1"/>
    <property type="match status" value="1"/>
</dbReference>
<gene>
    <name evidence="2" type="ORF">N0B31_19945</name>
</gene>
<dbReference type="GO" id="GO:0003676">
    <property type="term" value="F:nucleic acid binding"/>
    <property type="evidence" value="ECO:0007669"/>
    <property type="project" value="InterPro"/>
</dbReference>
<evidence type="ECO:0000259" key="1">
    <source>
        <dbReference type="Pfam" id="PF02272"/>
    </source>
</evidence>
<evidence type="ECO:0000313" key="3">
    <source>
        <dbReference type="Proteomes" id="UP001057580"/>
    </source>
</evidence>
<dbReference type="EMBL" id="CP104003">
    <property type="protein sequence ID" value="UWM54377.1"/>
    <property type="molecule type" value="Genomic_DNA"/>
</dbReference>
<dbReference type="InterPro" id="IPR003156">
    <property type="entry name" value="DHHA1_dom"/>
</dbReference>
<feature type="domain" description="DHHA1" evidence="1">
    <location>
        <begin position="97"/>
        <end position="174"/>
    </location>
</feature>